<sequence length="201" mass="23504">MRLYSPLKKRVKYKLVPVRLNTSFRTVLKCYQVFSDTLLTDSEKAEACLWLLVKSKLFLKILKPDKKAALFNLIFKEFIDVSDKKSGGEKYFDFNQDAWAVYSSFMQCYHLDLLGAGKNLHWWSFTALFNGLSDDTKIMQIISIRSRPLPKPTKYNAEERRQLIKLKQLYKLNLSEEERKKQFQDGLAKIAVALHTLAERP</sequence>
<evidence type="ECO:0008006" key="2">
    <source>
        <dbReference type="Google" id="ProtNLM"/>
    </source>
</evidence>
<organism evidence="1">
    <name type="scientific">Siphoviridae sp. ctfza2</name>
    <dbReference type="NCBI Taxonomy" id="2825599"/>
    <lineage>
        <taxon>Viruses</taxon>
        <taxon>Duplodnaviria</taxon>
        <taxon>Heunggongvirae</taxon>
        <taxon>Uroviricota</taxon>
        <taxon>Caudoviricetes</taxon>
    </lineage>
</organism>
<reference evidence="1" key="1">
    <citation type="journal article" date="2021" name="Proc. Natl. Acad. Sci. U.S.A.">
        <title>A Catalog of Tens of Thousands of Viruses from Human Metagenomes Reveals Hidden Associations with Chronic Diseases.</title>
        <authorList>
            <person name="Tisza M.J."/>
            <person name="Buck C.B."/>
        </authorList>
    </citation>
    <scope>NUCLEOTIDE SEQUENCE</scope>
    <source>
        <strain evidence="1">Ctfza2</strain>
    </source>
</reference>
<proteinExistence type="predicted"/>
<evidence type="ECO:0000313" key="1">
    <source>
        <dbReference type="EMBL" id="DAF99251.1"/>
    </source>
</evidence>
<dbReference type="Pfam" id="PF06854">
    <property type="entry name" value="Phage_Gp15"/>
    <property type="match status" value="1"/>
</dbReference>
<protein>
    <recommendedName>
        <fullName evidence="2">Bacteriophage Gp15 protein</fullName>
    </recommendedName>
</protein>
<dbReference type="InterPro" id="IPR009660">
    <property type="entry name" value="Phage_A500_Gp15"/>
</dbReference>
<accession>A0A8S5UXS9</accession>
<name>A0A8S5UXS9_9CAUD</name>
<dbReference type="EMBL" id="BK016163">
    <property type="protein sequence ID" value="DAF99251.1"/>
    <property type="molecule type" value="Genomic_DNA"/>
</dbReference>